<dbReference type="AlphaFoldDB" id="A0A426Y569"/>
<accession>A0A426Y569</accession>
<proteinExistence type="predicted"/>
<protein>
    <submittedName>
        <fullName evidence="2">Uncharacterized protein</fullName>
    </submittedName>
</protein>
<feature type="region of interest" description="Disordered" evidence="1">
    <location>
        <begin position="99"/>
        <end position="121"/>
    </location>
</feature>
<organism evidence="2 3">
    <name type="scientific">Ensete ventricosum</name>
    <name type="common">Abyssinian banana</name>
    <name type="synonym">Musa ensete</name>
    <dbReference type="NCBI Taxonomy" id="4639"/>
    <lineage>
        <taxon>Eukaryota</taxon>
        <taxon>Viridiplantae</taxon>
        <taxon>Streptophyta</taxon>
        <taxon>Embryophyta</taxon>
        <taxon>Tracheophyta</taxon>
        <taxon>Spermatophyta</taxon>
        <taxon>Magnoliopsida</taxon>
        <taxon>Liliopsida</taxon>
        <taxon>Zingiberales</taxon>
        <taxon>Musaceae</taxon>
        <taxon>Ensete</taxon>
    </lineage>
</organism>
<reference evidence="2 3" key="1">
    <citation type="journal article" date="2014" name="Agronomy (Basel)">
        <title>A Draft Genome Sequence for Ensete ventricosum, the Drought-Tolerant Tree Against Hunger.</title>
        <authorList>
            <person name="Harrison J."/>
            <person name="Moore K.A."/>
            <person name="Paszkiewicz K."/>
            <person name="Jones T."/>
            <person name="Grant M."/>
            <person name="Ambacheew D."/>
            <person name="Muzemil S."/>
            <person name="Studholme D.J."/>
        </authorList>
    </citation>
    <scope>NUCLEOTIDE SEQUENCE [LARGE SCALE GENOMIC DNA]</scope>
</reference>
<sequence>MDVRTLSKDNVNGKAVTTSEYASHDAADKLDAYPDMDIDTTYSYQKKSSDNSTDLASARMSTDSAAYKYGSRNSESEINEPQYDSESLFDFPPLPVTNLFQKNGDDKRESKKHGDRTSVSEVDKENKFRTFGAMKSKSTNGCTATVLFTHPGNAVQPAFKGFFLVSV</sequence>
<name>A0A426Y569_ENSVE</name>
<dbReference type="Proteomes" id="UP000287651">
    <property type="component" value="Unassembled WGS sequence"/>
</dbReference>
<evidence type="ECO:0000256" key="1">
    <source>
        <dbReference type="SAM" id="MobiDB-lite"/>
    </source>
</evidence>
<comment type="caution">
    <text evidence="2">The sequence shown here is derived from an EMBL/GenBank/DDBJ whole genome shotgun (WGS) entry which is preliminary data.</text>
</comment>
<evidence type="ECO:0000313" key="3">
    <source>
        <dbReference type="Proteomes" id="UP000287651"/>
    </source>
</evidence>
<dbReference type="EMBL" id="AMZH03014981">
    <property type="protein sequence ID" value="RRT46760.1"/>
    <property type="molecule type" value="Genomic_DNA"/>
</dbReference>
<evidence type="ECO:0000313" key="2">
    <source>
        <dbReference type="EMBL" id="RRT46760.1"/>
    </source>
</evidence>
<gene>
    <name evidence="2" type="ORF">B296_00048452</name>
</gene>